<evidence type="ECO:0000256" key="8">
    <source>
        <dbReference type="SAM" id="MobiDB-lite"/>
    </source>
</evidence>
<keyword evidence="4 7" id="KW-0547">Nucleotide-binding</keyword>
<dbReference type="Proteomes" id="UP000031523">
    <property type="component" value="Chromosome"/>
</dbReference>
<keyword evidence="6 7" id="KW-0067">ATP-binding</keyword>
<keyword evidence="3" id="KW-0808">Transferase</keyword>
<dbReference type="PANTHER" id="PTHR43289:SF6">
    <property type="entry name" value="SERINE_THREONINE-PROTEIN KINASE NEKL-3"/>
    <property type="match status" value="1"/>
</dbReference>
<dbReference type="InterPro" id="IPR017441">
    <property type="entry name" value="Protein_kinase_ATP_BS"/>
</dbReference>
<dbReference type="PANTHER" id="PTHR43289">
    <property type="entry name" value="MITOGEN-ACTIVATED PROTEIN KINASE KINASE KINASE 20-RELATED"/>
    <property type="match status" value="1"/>
</dbReference>
<evidence type="ECO:0000256" key="3">
    <source>
        <dbReference type="ARBA" id="ARBA00022679"/>
    </source>
</evidence>
<dbReference type="InterPro" id="IPR011009">
    <property type="entry name" value="Kinase-like_dom_sf"/>
</dbReference>
<evidence type="ECO:0000256" key="7">
    <source>
        <dbReference type="PROSITE-ProRule" id="PRU10141"/>
    </source>
</evidence>
<dbReference type="EC" id="2.7.11.1" evidence="1"/>
<dbReference type="PROSITE" id="PS00107">
    <property type="entry name" value="PROTEIN_KINASE_ATP"/>
    <property type="match status" value="1"/>
</dbReference>
<evidence type="ECO:0000256" key="2">
    <source>
        <dbReference type="ARBA" id="ARBA00022527"/>
    </source>
</evidence>
<evidence type="ECO:0000313" key="11">
    <source>
        <dbReference type="Proteomes" id="UP000031523"/>
    </source>
</evidence>
<dbReference type="Gene3D" id="3.30.200.20">
    <property type="entry name" value="Phosphorylase Kinase, domain 1"/>
    <property type="match status" value="1"/>
</dbReference>
<evidence type="ECO:0000313" key="10">
    <source>
        <dbReference type="EMBL" id="AJE86802.1"/>
    </source>
</evidence>
<dbReference type="SUPFAM" id="SSF56112">
    <property type="entry name" value="Protein kinase-like (PK-like)"/>
    <property type="match status" value="1"/>
</dbReference>
<feature type="binding site" evidence="7">
    <location>
        <position position="48"/>
    </location>
    <ligand>
        <name>ATP</name>
        <dbReference type="ChEBI" id="CHEBI:30616"/>
    </ligand>
</feature>
<accession>A0A0B5F8H9</accession>
<evidence type="ECO:0000259" key="9">
    <source>
        <dbReference type="PROSITE" id="PS50011"/>
    </source>
</evidence>
<gene>
    <name evidence="10" type="ORF">SLNWT_6426</name>
</gene>
<dbReference type="SMART" id="SM00220">
    <property type="entry name" value="S_TKc"/>
    <property type="match status" value="1"/>
</dbReference>
<evidence type="ECO:0000256" key="6">
    <source>
        <dbReference type="ARBA" id="ARBA00022840"/>
    </source>
</evidence>
<organism evidence="10 11">
    <name type="scientific">Streptomyces albus (strain ATCC 21838 / DSM 41398 / FERM P-419 / JCM 4703 / NBRC 107858)</name>
    <dbReference type="NCBI Taxonomy" id="1081613"/>
    <lineage>
        <taxon>Bacteria</taxon>
        <taxon>Bacillati</taxon>
        <taxon>Actinomycetota</taxon>
        <taxon>Actinomycetes</taxon>
        <taxon>Kitasatosporales</taxon>
        <taxon>Streptomycetaceae</taxon>
        <taxon>Streptomyces</taxon>
    </lineage>
</organism>
<dbReference type="CDD" id="cd14014">
    <property type="entry name" value="STKc_PknB_like"/>
    <property type="match status" value="1"/>
</dbReference>
<dbReference type="AlphaFoldDB" id="A0A0B5F8H9"/>
<evidence type="ECO:0000256" key="5">
    <source>
        <dbReference type="ARBA" id="ARBA00022777"/>
    </source>
</evidence>
<feature type="domain" description="Protein kinase" evidence="9">
    <location>
        <begin position="19"/>
        <end position="282"/>
    </location>
</feature>
<dbReference type="EMBL" id="CP010519">
    <property type="protein sequence ID" value="AJE86802.1"/>
    <property type="molecule type" value="Genomic_DNA"/>
</dbReference>
<evidence type="ECO:0000256" key="1">
    <source>
        <dbReference type="ARBA" id="ARBA00012513"/>
    </source>
</evidence>
<evidence type="ECO:0000256" key="4">
    <source>
        <dbReference type="ARBA" id="ARBA00022741"/>
    </source>
</evidence>
<dbReference type="KEGG" id="sals:SLNWT_6426"/>
<feature type="region of interest" description="Disordered" evidence="8">
    <location>
        <begin position="319"/>
        <end position="356"/>
    </location>
</feature>
<protein>
    <recommendedName>
        <fullName evidence="1">non-specific serine/threonine protein kinase</fullName>
        <ecNumber evidence="1">2.7.11.1</ecNumber>
    </recommendedName>
</protein>
<dbReference type="Pfam" id="PF00069">
    <property type="entry name" value="Pkinase"/>
    <property type="match status" value="1"/>
</dbReference>
<proteinExistence type="predicted"/>
<dbReference type="Gene3D" id="1.25.40.10">
    <property type="entry name" value="Tetratricopeptide repeat domain"/>
    <property type="match status" value="1"/>
</dbReference>
<reference evidence="10 11" key="1">
    <citation type="submission" date="2015-01" db="EMBL/GenBank/DDBJ databases">
        <title>Enhanced salinomycin production by adjusting the supply of polyketide extender units in Streptomyce albus DSM 41398.</title>
        <authorList>
            <person name="Lu C."/>
        </authorList>
    </citation>
    <scope>NUCLEOTIDE SEQUENCE [LARGE SCALE GENOMIC DNA]</scope>
    <source>
        <strain evidence="11">ATCC 21838 / DSM 41398 / FERM P-419 / JCM 4703 / NBRC 107858</strain>
    </source>
</reference>
<sequence length="451" mass="48084">MKDGTAESGDGGQVVAGRYRLLRPLGRGGMGVVHEAEDTRLGRRVAVKMLTAVEGLAEDDEARDRFLREARALARIDHPGVVTLYDVGVAEGTPYLVMQVLDGLSLAELVARTGPLPTAVVAQVALDVLRGLFAAHEAGVLHRDVKPSNIGLNRDGHVVLHDFGLARLAGERAITRTGQLVGTPQFMAPETIRGAAPGPPADLYGLGTSMYLMLTGELPFGDSTVDFGAIVDRALGDGVPRLSGRVPGLPRFLAELVDGLCAQDPAARPGRTAAMEESLEGLAADGREALAALLAEEFRREAVRGVLSEKVRFTAARLLGEPAQDPGDHPEYDWEEAPPQQTAEPADALRPPTLSDTTRRLVLSSMTPQSARSRQREAVNLVLRGELQEAAQVLSVVVPVCLSSLGPAHPTTLLSQYWHAVCLARLGAGDRAVDLLARVNRHADRRTGDRS</sequence>
<dbReference type="GO" id="GO:0004674">
    <property type="term" value="F:protein serine/threonine kinase activity"/>
    <property type="evidence" value="ECO:0007669"/>
    <property type="project" value="UniProtKB-KW"/>
</dbReference>
<dbReference type="InterPro" id="IPR011990">
    <property type="entry name" value="TPR-like_helical_dom_sf"/>
</dbReference>
<keyword evidence="11" id="KW-1185">Reference proteome</keyword>
<dbReference type="PROSITE" id="PS50011">
    <property type="entry name" value="PROTEIN_KINASE_DOM"/>
    <property type="match status" value="1"/>
</dbReference>
<dbReference type="Gene3D" id="1.10.510.10">
    <property type="entry name" value="Transferase(Phosphotransferase) domain 1"/>
    <property type="match status" value="1"/>
</dbReference>
<dbReference type="InterPro" id="IPR000719">
    <property type="entry name" value="Prot_kinase_dom"/>
</dbReference>
<name>A0A0B5F8H9_STRA4</name>
<dbReference type="GO" id="GO:0005524">
    <property type="term" value="F:ATP binding"/>
    <property type="evidence" value="ECO:0007669"/>
    <property type="project" value="UniProtKB-UniRule"/>
</dbReference>
<keyword evidence="5 10" id="KW-0418">Kinase</keyword>
<keyword evidence="2 10" id="KW-0723">Serine/threonine-protein kinase</keyword>